<sequence length="195" mass="22931">MFDNDNVIIESQNWLPGIEITTNRAIRIPTREFWFAATQFATKKVSTDDCNSKFCNLLPGEKIPGIIKSKFNLGFTHWGEYNINNKYAAECNIKKESLIRWWKKSFKLINKIVSSGYITFKNIHCFIIYREEFKNALPITQTDFHKFYAVALDEYTNFENNIFVDAWNQFKESLCDDENESVKLSIIYDFNNLSI</sequence>
<organism evidence="1 2">
    <name type="scientific">Meloidogyne javanica</name>
    <name type="common">Root-knot nematode worm</name>
    <dbReference type="NCBI Taxonomy" id="6303"/>
    <lineage>
        <taxon>Eukaryota</taxon>
        <taxon>Metazoa</taxon>
        <taxon>Ecdysozoa</taxon>
        <taxon>Nematoda</taxon>
        <taxon>Chromadorea</taxon>
        <taxon>Rhabditida</taxon>
        <taxon>Tylenchina</taxon>
        <taxon>Tylenchomorpha</taxon>
        <taxon>Tylenchoidea</taxon>
        <taxon>Meloidogynidae</taxon>
        <taxon>Meloidogyninae</taxon>
        <taxon>Meloidogyne</taxon>
        <taxon>Meloidogyne incognita group</taxon>
    </lineage>
</organism>
<reference evidence="2" key="1">
    <citation type="submission" date="2022-11" db="UniProtKB">
        <authorList>
            <consortium name="WormBaseParasite"/>
        </authorList>
    </citation>
    <scope>IDENTIFICATION</scope>
</reference>
<dbReference type="AlphaFoldDB" id="A0A915M6L4"/>
<keyword evidence="1" id="KW-1185">Reference proteome</keyword>
<accession>A0A915M6L4</accession>
<dbReference type="Proteomes" id="UP000887561">
    <property type="component" value="Unplaced"/>
</dbReference>
<evidence type="ECO:0000313" key="1">
    <source>
        <dbReference type="Proteomes" id="UP000887561"/>
    </source>
</evidence>
<name>A0A915M6L4_MELJA</name>
<protein>
    <submittedName>
        <fullName evidence="2">Uncharacterized protein</fullName>
    </submittedName>
</protein>
<evidence type="ECO:0000313" key="2">
    <source>
        <dbReference type="WBParaSite" id="scaffold326_cov201.g803"/>
    </source>
</evidence>
<proteinExistence type="predicted"/>
<dbReference type="WBParaSite" id="scaffold326_cov201.g803">
    <property type="protein sequence ID" value="scaffold326_cov201.g803"/>
    <property type="gene ID" value="scaffold326_cov201.g803"/>
</dbReference>